<evidence type="ECO:0000256" key="1">
    <source>
        <dbReference type="ARBA" id="ARBA00011900"/>
    </source>
</evidence>
<dbReference type="GO" id="GO:0003676">
    <property type="term" value="F:nucleic acid binding"/>
    <property type="evidence" value="ECO:0007669"/>
    <property type="project" value="InterPro"/>
</dbReference>
<comment type="catalytic activity">
    <reaction evidence="5">
        <text>a 2'-deoxyadenosine in DNA + S-adenosyl-L-methionine = an N(6)-methyl-2'-deoxyadenosine in DNA + S-adenosyl-L-homocysteine + H(+)</text>
        <dbReference type="Rhea" id="RHEA:15197"/>
        <dbReference type="Rhea" id="RHEA-COMP:12418"/>
        <dbReference type="Rhea" id="RHEA-COMP:12419"/>
        <dbReference type="ChEBI" id="CHEBI:15378"/>
        <dbReference type="ChEBI" id="CHEBI:57856"/>
        <dbReference type="ChEBI" id="CHEBI:59789"/>
        <dbReference type="ChEBI" id="CHEBI:90615"/>
        <dbReference type="ChEBI" id="CHEBI:90616"/>
        <dbReference type="EC" id="2.1.1.72"/>
    </reaction>
</comment>
<dbReference type="AlphaFoldDB" id="A0A386HT39"/>
<dbReference type="KEGG" id="ark:D6B99_15955"/>
<dbReference type="GO" id="GO:0009307">
    <property type="term" value="P:DNA restriction-modification system"/>
    <property type="evidence" value="ECO:0007669"/>
    <property type="project" value="InterPro"/>
</dbReference>
<dbReference type="PRINTS" id="PR00505">
    <property type="entry name" value="D12N6MTFRASE"/>
</dbReference>
<reference evidence="6 7" key="1">
    <citation type="submission" date="2018-09" db="EMBL/GenBank/DDBJ databases">
        <title>Arachidicoccus sp. nov., a bacterium isolated from soil.</title>
        <authorList>
            <person name="Weon H.-Y."/>
            <person name="Kwon S.-W."/>
            <person name="Lee S.A."/>
        </authorList>
    </citation>
    <scope>NUCLEOTIDE SEQUENCE [LARGE SCALE GENOMIC DNA]</scope>
    <source>
        <strain evidence="6 7">KIS59-12</strain>
    </source>
</reference>
<dbReference type="OrthoDB" id="9805629at2"/>
<sequence>MNYIGSKYKLSEFIEKAVKLTVGRDLSAKVFCDLFAGTGIVGRSFKPIVKQVLSNDIEYYSYVLNQNYIGNHLPIENKKQLIEELNTIPVKEGFIYKNYCKGGHGERMYFSDDNGKKIDSVRTKIESWNKKKIINKNEYFFLLASLLESADKVANTAAVYGAYLKKIKKTAQQSFNLNPADFFENETKHLVFNTDSNKLIRKIEGDILYLDPPYNSRQYGANYHLLNTIAKYDKFLPKGKTGLPNYNKSDYCRKETIQKSFEELIRNAQFPYIFLSYNNEGLMSVEFIENIMKKYGHYHYEKIAYQRFKADKTQKRKHKFDATVEYLHILEKQG</sequence>
<gene>
    <name evidence="6" type="ORF">D6B99_15955</name>
</gene>
<dbReference type="EMBL" id="CP032489">
    <property type="protein sequence ID" value="AYD48973.1"/>
    <property type="molecule type" value="Genomic_DNA"/>
</dbReference>
<evidence type="ECO:0000256" key="2">
    <source>
        <dbReference type="ARBA" id="ARBA00022603"/>
    </source>
</evidence>
<dbReference type="InterPro" id="IPR002052">
    <property type="entry name" value="DNA_methylase_N6_adenine_CS"/>
</dbReference>
<dbReference type="PROSITE" id="PS00092">
    <property type="entry name" value="N6_MTASE"/>
    <property type="match status" value="1"/>
</dbReference>
<keyword evidence="4" id="KW-0949">S-adenosyl-L-methionine</keyword>
<evidence type="ECO:0000313" key="7">
    <source>
        <dbReference type="Proteomes" id="UP000266118"/>
    </source>
</evidence>
<organism evidence="6 7">
    <name type="scientific">Arachidicoccus soli</name>
    <dbReference type="NCBI Taxonomy" id="2341117"/>
    <lineage>
        <taxon>Bacteria</taxon>
        <taxon>Pseudomonadati</taxon>
        <taxon>Bacteroidota</taxon>
        <taxon>Chitinophagia</taxon>
        <taxon>Chitinophagales</taxon>
        <taxon>Chitinophagaceae</taxon>
        <taxon>Arachidicoccus</taxon>
    </lineage>
</organism>
<keyword evidence="2 6" id="KW-0489">Methyltransferase</keyword>
<dbReference type="Pfam" id="PF02086">
    <property type="entry name" value="MethyltransfD12"/>
    <property type="match status" value="1"/>
</dbReference>
<name>A0A386HT39_9BACT</name>
<evidence type="ECO:0000256" key="4">
    <source>
        <dbReference type="ARBA" id="ARBA00022691"/>
    </source>
</evidence>
<dbReference type="RefSeq" id="WP_119990236.1">
    <property type="nucleotide sequence ID" value="NZ_CP032489.1"/>
</dbReference>
<protein>
    <recommendedName>
        <fullName evidence="1">site-specific DNA-methyltransferase (adenine-specific)</fullName>
        <ecNumber evidence="1">2.1.1.72</ecNumber>
    </recommendedName>
</protein>
<evidence type="ECO:0000256" key="3">
    <source>
        <dbReference type="ARBA" id="ARBA00022679"/>
    </source>
</evidence>
<dbReference type="EC" id="2.1.1.72" evidence="1"/>
<dbReference type="SUPFAM" id="SSF53335">
    <property type="entry name" value="S-adenosyl-L-methionine-dependent methyltransferases"/>
    <property type="match status" value="1"/>
</dbReference>
<evidence type="ECO:0000256" key="5">
    <source>
        <dbReference type="ARBA" id="ARBA00047942"/>
    </source>
</evidence>
<keyword evidence="7" id="KW-1185">Reference proteome</keyword>
<proteinExistence type="predicted"/>
<dbReference type="REBASE" id="272840">
    <property type="entry name" value="M.Asp5912ORF15955P"/>
</dbReference>
<dbReference type="GO" id="GO:0009007">
    <property type="term" value="F:site-specific DNA-methyltransferase (adenine-specific) activity"/>
    <property type="evidence" value="ECO:0007669"/>
    <property type="project" value="UniProtKB-EC"/>
</dbReference>
<keyword evidence="3" id="KW-0808">Transferase</keyword>
<dbReference type="Proteomes" id="UP000266118">
    <property type="component" value="Chromosome"/>
</dbReference>
<dbReference type="InterPro" id="IPR029063">
    <property type="entry name" value="SAM-dependent_MTases_sf"/>
</dbReference>
<accession>A0A386HT39</accession>
<dbReference type="InterPro" id="IPR012327">
    <property type="entry name" value="MeTrfase_D12"/>
</dbReference>
<dbReference type="GO" id="GO:0032259">
    <property type="term" value="P:methylation"/>
    <property type="evidence" value="ECO:0007669"/>
    <property type="project" value="UniProtKB-KW"/>
</dbReference>
<evidence type="ECO:0000313" key="6">
    <source>
        <dbReference type="EMBL" id="AYD48973.1"/>
    </source>
</evidence>